<reference evidence="3" key="1">
    <citation type="submission" date="2020-07" db="EMBL/GenBank/DDBJ databases">
        <authorList>
            <person name="Partida-Martinez L."/>
            <person name="Huntemann M."/>
            <person name="Clum A."/>
            <person name="Wang J."/>
            <person name="Palaniappan K."/>
            <person name="Ritter S."/>
            <person name="Chen I.-M."/>
            <person name="Stamatis D."/>
            <person name="Reddy T."/>
            <person name="O'Malley R."/>
            <person name="Daum C."/>
            <person name="Shapiro N."/>
            <person name="Ivanova N."/>
            <person name="Kyrpides N."/>
            <person name="Woyke T."/>
        </authorList>
    </citation>
    <scope>NUCLEOTIDE SEQUENCE [LARGE SCALE GENOMIC DNA]</scope>
    <source>
        <strain evidence="3">AT2.8</strain>
    </source>
</reference>
<evidence type="ECO:0000256" key="1">
    <source>
        <dbReference type="SAM" id="Phobius"/>
    </source>
</evidence>
<dbReference type="Proteomes" id="UP000548423">
    <property type="component" value="Unassembled WGS sequence"/>
</dbReference>
<proteinExistence type="predicted"/>
<organism evidence="2 3">
    <name type="scientific">Neobacillus niacini</name>
    <dbReference type="NCBI Taxonomy" id="86668"/>
    <lineage>
        <taxon>Bacteria</taxon>
        <taxon>Bacillati</taxon>
        <taxon>Bacillota</taxon>
        <taxon>Bacilli</taxon>
        <taxon>Bacillales</taxon>
        <taxon>Bacillaceae</taxon>
        <taxon>Neobacillus</taxon>
    </lineage>
</organism>
<evidence type="ECO:0000313" key="3">
    <source>
        <dbReference type="Proteomes" id="UP000548423"/>
    </source>
</evidence>
<name>A0A852TIW3_9BACI</name>
<reference evidence="3" key="2">
    <citation type="submission" date="2020-08" db="EMBL/GenBank/DDBJ databases">
        <title>The Agave Microbiome: Exploring the role of microbial communities in plant adaptations to desert environments.</title>
        <authorList>
            <person name="Partida-Martinez L.P."/>
        </authorList>
    </citation>
    <scope>NUCLEOTIDE SEQUENCE [LARGE SCALE GENOMIC DNA]</scope>
    <source>
        <strain evidence="3">AT2.8</strain>
    </source>
</reference>
<sequence length="39" mass="4200">MSSWDHKIGTVILYGKVSISRLFIAGSLPVGLLAAGFYM</sequence>
<protein>
    <submittedName>
        <fullName evidence="2">Uncharacterized protein</fullName>
    </submittedName>
</protein>
<keyword evidence="1" id="KW-0812">Transmembrane</keyword>
<evidence type="ECO:0000313" key="2">
    <source>
        <dbReference type="EMBL" id="NYE08159.1"/>
    </source>
</evidence>
<keyword evidence="1" id="KW-0472">Membrane</keyword>
<dbReference type="EMBL" id="JACCBX010000012">
    <property type="protein sequence ID" value="NYE08159.1"/>
    <property type="molecule type" value="Genomic_DNA"/>
</dbReference>
<comment type="caution">
    <text evidence="2">The sequence shown here is derived from an EMBL/GenBank/DDBJ whole genome shotgun (WGS) entry which is preliminary data.</text>
</comment>
<keyword evidence="1" id="KW-1133">Transmembrane helix</keyword>
<gene>
    <name evidence="2" type="ORF">F4694_005002</name>
</gene>
<accession>A0A852TIW3</accession>
<dbReference type="AlphaFoldDB" id="A0A852TIW3"/>
<feature type="transmembrane region" description="Helical" evidence="1">
    <location>
        <begin position="20"/>
        <end position="38"/>
    </location>
</feature>